<evidence type="ECO:0000313" key="3">
    <source>
        <dbReference type="EMBL" id="KXS09741.1"/>
    </source>
</evidence>
<dbReference type="InterPro" id="IPR012337">
    <property type="entry name" value="RNaseH-like_sf"/>
</dbReference>
<feature type="region of interest" description="Disordered" evidence="2">
    <location>
        <begin position="724"/>
        <end position="771"/>
    </location>
</feature>
<dbReference type="EMBL" id="KQ965850">
    <property type="protein sequence ID" value="KXS09741.1"/>
    <property type="molecule type" value="Genomic_DNA"/>
</dbReference>
<evidence type="ECO:0000256" key="1">
    <source>
        <dbReference type="ARBA" id="ARBA00008372"/>
    </source>
</evidence>
<feature type="compositionally biased region" description="Polar residues" evidence="2">
    <location>
        <begin position="163"/>
        <end position="181"/>
    </location>
</feature>
<dbReference type="Proteomes" id="UP000070544">
    <property type="component" value="Unassembled WGS sequence"/>
</dbReference>
<dbReference type="GO" id="GO:0017069">
    <property type="term" value="F:snRNA binding"/>
    <property type="evidence" value="ECO:0007669"/>
    <property type="project" value="TreeGrafter"/>
</dbReference>
<protein>
    <submittedName>
        <fullName evidence="3">CAF1-domain-containing protein</fullName>
    </submittedName>
</protein>
<dbReference type="AlphaFoldDB" id="A0A138ZZ29"/>
<sequence length="771" mass="83400">MEVTNDNFEEVFPQIEKAILEADVVAFDTELSGLADKKENVIDYWDSVRDRVEKCRKSSRSFALLQLGICCFTWEDGRYAARPFSIYVFPSTAASRSYHPDRNLLFQASSFSFLSLHKFDFNKWISKGVPYLSLDEDVTARRKWWKVKGLDLKDLVEVAGNGQSASQANANGGELPSSSNEASGPQATGSGSASASSPGHPDAAATQSHGPDLVPKGKDIPFLNAAIARVSRWSGIPADPPGDDPETVTDVDSLDPSVIVTCSNAYYRRLIHQEVRNRFGGRLKTSGAGGGVAVSRSESELAGPGAQEHKKKVLAKAREQLEEEMKTAGGVRRVLEVVAKRAQAVRDAAGAMVAAENGAVVAPEDEAEAPSDDGSGSRRILKKPRTRRKDGKDKANGSADDTPSSPNSNGTAVSPDTTNGEAPTPSDSDTPPTHSDTTASPPQPQPFVTTGHNCLLDVCHMVGKLWRDPSSAEEAKASIEQWKVVVNEALGNLVDTKHLASAHPSLKTAIQGGGTALGELFECVKRRTAFSGGAEIFFPPGFDILTDGKDQAHDAGYDAYMTGYAYIRFAEHMTRFDRLTKTKENPNPKDPPSRIVKPTDPLLAPFVSKLHLMRSDLGYINLVGTDPSRPTVVHVSGFHKDWNATDIETYLQKCGAVQPQVQKWLGEAECLARCEIESVAAVLEGAKARLDKGVKVVSWEEYDATRATPSQIALVSTMVDVAATPSADPKARKRSRSEADEDGDEIEESRRRSHDGGPKKKRKRGEMCGVM</sequence>
<feature type="compositionally biased region" description="Basic residues" evidence="2">
    <location>
        <begin position="379"/>
        <end position="389"/>
    </location>
</feature>
<dbReference type="Gene3D" id="3.30.420.10">
    <property type="entry name" value="Ribonuclease H-like superfamily/Ribonuclease H"/>
    <property type="match status" value="2"/>
</dbReference>
<dbReference type="SUPFAM" id="SSF53098">
    <property type="entry name" value="Ribonuclease H-like"/>
    <property type="match status" value="1"/>
</dbReference>
<dbReference type="InterPro" id="IPR006941">
    <property type="entry name" value="RNase_CAF1"/>
</dbReference>
<proteinExistence type="inferred from homology"/>
<feature type="compositionally biased region" description="Basic and acidic residues" evidence="2">
    <location>
        <begin position="748"/>
        <end position="758"/>
    </location>
</feature>
<evidence type="ECO:0000313" key="4">
    <source>
        <dbReference type="Proteomes" id="UP000070544"/>
    </source>
</evidence>
<dbReference type="GO" id="GO:0015030">
    <property type="term" value="C:Cajal body"/>
    <property type="evidence" value="ECO:0007669"/>
    <property type="project" value="TreeGrafter"/>
</dbReference>
<evidence type="ECO:0000256" key="2">
    <source>
        <dbReference type="SAM" id="MobiDB-lite"/>
    </source>
</evidence>
<reference evidence="3 4" key="1">
    <citation type="journal article" date="2015" name="Genome Biol. Evol.">
        <title>Phylogenomic analyses indicate that early fungi evolved digesting cell walls of algal ancestors of land plants.</title>
        <authorList>
            <person name="Chang Y."/>
            <person name="Wang S."/>
            <person name="Sekimoto S."/>
            <person name="Aerts A.L."/>
            <person name="Choi C."/>
            <person name="Clum A."/>
            <person name="LaButti K.M."/>
            <person name="Lindquist E.A."/>
            <person name="Yee Ngan C."/>
            <person name="Ohm R.A."/>
            <person name="Salamov A.A."/>
            <person name="Grigoriev I.V."/>
            <person name="Spatafora J.W."/>
            <person name="Berbee M.L."/>
        </authorList>
    </citation>
    <scope>NUCLEOTIDE SEQUENCE [LARGE SCALE GENOMIC DNA]</scope>
    <source>
        <strain evidence="3 4">JEL478</strain>
    </source>
</reference>
<gene>
    <name evidence="3" type="ORF">M427DRAFT_74997</name>
</gene>
<feature type="region of interest" description="Disordered" evidence="2">
    <location>
        <begin position="163"/>
        <end position="217"/>
    </location>
</feature>
<dbReference type="InterPro" id="IPR051181">
    <property type="entry name" value="CAF1_poly(A)_ribonucleases"/>
</dbReference>
<dbReference type="PANTHER" id="PTHR15092:SF37">
    <property type="entry name" value="TARGET OF EGR1 PROTEIN 1"/>
    <property type="match status" value="1"/>
</dbReference>
<feature type="compositionally biased region" description="Polar residues" evidence="2">
    <location>
        <begin position="399"/>
        <end position="421"/>
    </location>
</feature>
<organism evidence="3 4">
    <name type="scientific">Gonapodya prolifera (strain JEL478)</name>
    <name type="common">Monoblepharis prolifera</name>
    <dbReference type="NCBI Taxonomy" id="1344416"/>
    <lineage>
        <taxon>Eukaryota</taxon>
        <taxon>Fungi</taxon>
        <taxon>Fungi incertae sedis</taxon>
        <taxon>Chytridiomycota</taxon>
        <taxon>Chytridiomycota incertae sedis</taxon>
        <taxon>Monoblepharidomycetes</taxon>
        <taxon>Monoblepharidales</taxon>
        <taxon>Gonapodyaceae</taxon>
        <taxon>Gonapodya</taxon>
    </lineage>
</organism>
<comment type="similarity">
    <text evidence="1">Belongs to the CAF1 family.</text>
</comment>
<dbReference type="PANTHER" id="PTHR15092">
    <property type="entry name" value="POLY A -SPECIFIC RIBONUCLEASE/TARGET OF EGR1, MEMBER 1"/>
    <property type="match status" value="1"/>
</dbReference>
<accession>A0A138ZZ29</accession>
<name>A0A138ZZ29_GONPJ</name>
<feature type="compositionally biased region" description="Low complexity" evidence="2">
    <location>
        <begin position="423"/>
        <end position="440"/>
    </location>
</feature>
<dbReference type="GO" id="GO:0000175">
    <property type="term" value="F:3'-5'-RNA exonuclease activity"/>
    <property type="evidence" value="ECO:0007669"/>
    <property type="project" value="TreeGrafter"/>
</dbReference>
<feature type="region of interest" description="Disordered" evidence="2">
    <location>
        <begin position="363"/>
        <end position="449"/>
    </location>
</feature>
<feature type="compositionally biased region" description="Low complexity" evidence="2">
    <location>
        <begin position="182"/>
        <end position="205"/>
    </location>
</feature>
<dbReference type="OrthoDB" id="1432093at2759"/>
<keyword evidence="4" id="KW-1185">Reference proteome</keyword>
<dbReference type="STRING" id="1344416.A0A138ZZ29"/>
<dbReference type="InterPro" id="IPR036397">
    <property type="entry name" value="RNaseH_sf"/>
</dbReference>
<dbReference type="GO" id="GO:0034472">
    <property type="term" value="P:snRNA 3'-end processing"/>
    <property type="evidence" value="ECO:0007669"/>
    <property type="project" value="TreeGrafter"/>
</dbReference>
<dbReference type="Pfam" id="PF04857">
    <property type="entry name" value="CAF1"/>
    <property type="match status" value="1"/>
</dbReference>